<protein>
    <submittedName>
        <fullName evidence="1">Uncharacterized protein</fullName>
    </submittedName>
</protein>
<dbReference type="Proteomes" id="UP000694892">
    <property type="component" value="Chromosome 6L"/>
</dbReference>
<proteinExistence type="predicted"/>
<sequence length="83" mass="9615">MRTIDCYYRIYYGHLLKADTVVVPVRHPFLHHSLKSMHRYALCCMSAECQYTGCICAGAYTSLHSLMQLQISFLHPVPLMNKH</sequence>
<organism evidence="1 2">
    <name type="scientific">Xenopus laevis</name>
    <name type="common">African clawed frog</name>
    <dbReference type="NCBI Taxonomy" id="8355"/>
    <lineage>
        <taxon>Eukaryota</taxon>
        <taxon>Metazoa</taxon>
        <taxon>Chordata</taxon>
        <taxon>Craniata</taxon>
        <taxon>Vertebrata</taxon>
        <taxon>Euteleostomi</taxon>
        <taxon>Amphibia</taxon>
        <taxon>Batrachia</taxon>
        <taxon>Anura</taxon>
        <taxon>Pipoidea</taxon>
        <taxon>Pipidae</taxon>
        <taxon>Xenopodinae</taxon>
        <taxon>Xenopus</taxon>
        <taxon>Xenopus</taxon>
    </lineage>
</organism>
<evidence type="ECO:0000313" key="2">
    <source>
        <dbReference type="Proteomes" id="UP000694892"/>
    </source>
</evidence>
<dbReference type="AlphaFoldDB" id="A0A974CM31"/>
<name>A0A974CM31_XENLA</name>
<dbReference type="EMBL" id="CM004476">
    <property type="protein sequence ID" value="OCT75970.1"/>
    <property type="molecule type" value="Genomic_DNA"/>
</dbReference>
<gene>
    <name evidence="1" type="ORF">XELAEV_18031156mg</name>
</gene>
<reference evidence="2" key="1">
    <citation type="journal article" date="2016" name="Nature">
        <title>Genome evolution in the allotetraploid frog Xenopus laevis.</title>
        <authorList>
            <person name="Session A.M."/>
            <person name="Uno Y."/>
            <person name="Kwon T."/>
            <person name="Chapman J.A."/>
            <person name="Toyoda A."/>
            <person name="Takahashi S."/>
            <person name="Fukui A."/>
            <person name="Hikosaka A."/>
            <person name="Suzuki A."/>
            <person name="Kondo M."/>
            <person name="van Heeringen S.J."/>
            <person name="Quigley I."/>
            <person name="Heinz S."/>
            <person name="Ogino H."/>
            <person name="Ochi H."/>
            <person name="Hellsten U."/>
            <person name="Lyons J.B."/>
            <person name="Simakov O."/>
            <person name="Putnam N."/>
            <person name="Stites J."/>
            <person name="Kuroki Y."/>
            <person name="Tanaka T."/>
            <person name="Michiue T."/>
            <person name="Watanabe M."/>
            <person name="Bogdanovic O."/>
            <person name="Lister R."/>
            <person name="Georgiou G."/>
            <person name="Paranjpe S.S."/>
            <person name="van Kruijsbergen I."/>
            <person name="Shu S."/>
            <person name="Carlson J."/>
            <person name="Kinoshita T."/>
            <person name="Ohta Y."/>
            <person name="Mawaribuchi S."/>
            <person name="Jenkins J."/>
            <person name="Grimwood J."/>
            <person name="Schmutz J."/>
            <person name="Mitros T."/>
            <person name="Mozaffari S.V."/>
            <person name="Suzuki Y."/>
            <person name="Haramoto Y."/>
            <person name="Yamamoto T.S."/>
            <person name="Takagi C."/>
            <person name="Heald R."/>
            <person name="Miller K."/>
            <person name="Haudenschild C."/>
            <person name="Kitzman J."/>
            <person name="Nakayama T."/>
            <person name="Izutsu Y."/>
            <person name="Robert J."/>
            <person name="Fortriede J."/>
            <person name="Burns K."/>
            <person name="Lotay V."/>
            <person name="Karimi K."/>
            <person name="Yasuoka Y."/>
            <person name="Dichmann D.S."/>
            <person name="Flajnik M.F."/>
            <person name="Houston D.W."/>
            <person name="Shendure J."/>
            <person name="DuPasquier L."/>
            <person name="Vize P.D."/>
            <person name="Zorn A.M."/>
            <person name="Ito M."/>
            <person name="Marcotte E.M."/>
            <person name="Wallingford J.B."/>
            <person name="Ito Y."/>
            <person name="Asashima M."/>
            <person name="Ueno N."/>
            <person name="Matsuda Y."/>
            <person name="Veenstra G.J."/>
            <person name="Fujiyama A."/>
            <person name="Harland R.M."/>
            <person name="Taira M."/>
            <person name="Rokhsar D.S."/>
        </authorList>
    </citation>
    <scope>NUCLEOTIDE SEQUENCE [LARGE SCALE GENOMIC DNA]</scope>
    <source>
        <strain evidence="2">J</strain>
    </source>
</reference>
<accession>A0A974CM31</accession>
<evidence type="ECO:0000313" key="1">
    <source>
        <dbReference type="EMBL" id="OCT75970.1"/>
    </source>
</evidence>